<keyword evidence="1" id="KW-0812">Transmembrane</keyword>
<organism evidence="2 3">
    <name type="scientific">Anaeromonas frigoriresistens</name>
    <dbReference type="NCBI Taxonomy" id="2683708"/>
    <lineage>
        <taxon>Bacteria</taxon>
        <taxon>Bacillati</taxon>
        <taxon>Bacillota</taxon>
        <taxon>Tissierellia</taxon>
        <taxon>Tissierellales</taxon>
        <taxon>Thermohalobacteraceae</taxon>
        <taxon>Anaeromonas</taxon>
    </lineage>
</organism>
<keyword evidence="3" id="KW-1185">Reference proteome</keyword>
<protein>
    <submittedName>
        <fullName evidence="2">Uncharacterized protein</fullName>
    </submittedName>
</protein>
<gene>
    <name evidence="2" type="ORF">GOQ27_07115</name>
</gene>
<evidence type="ECO:0000313" key="3">
    <source>
        <dbReference type="Proteomes" id="UP000724672"/>
    </source>
</evidence>
<sequence>MTEESKDNSQTQGKINAFFGGTGDLINHTGDYAQKTNATSIMSFSMYIFLIYAVLICALALIPGDNLPKYVAMGIVSVVLLIIFIMNLSHHKQTYILEHRREKKLKEKESSVLVNKNILAEID</sequence>
<feature type="transmembrane region" description="Helical" evidence="1">
    <location>
        <begin position="70"/>
        <end position="88"/>
    </location>
</feature>
<dbReference type="AlphaFoldDB" id="A0A942UZ29"/>
<comment type="caution">
    <text evidence="2">The sequence shown here is derived from an EMBL/GenBank/DDBJ whole genome shotgun (WGS) entry which is preliminary data.</text>
</comment>
<keyword evidence="1" id="KW-1133">Transmembrane helix</keyword>
<dbReference type="EMBL" id="WSFT01000029">
    <property type="protein sequence ID" value="MBS4538227.1"/>
    <property type="molecule type" value="Genomic_DNA"/>
</dbReference>
<accession>A0A942UZ29</accession>
<evidence type="ECO:0000256" key="1">
    <source>
        <dbReference type="SAM" id="Phobius"/>
    </source>
</evidence>
<dbReference type="RefSeq" id="WP_203366154.1">
    <property type="nucleotide sequence ID" value="NZ_WSFT01000029.1"/>
</dbReference>
<feature type="transmembrane region" description="Helical" evidence="1">
    <location>
        <begin position="44"/>
        <end position="64"/>
    </location>
</feature>
<proteinExistence type="predicted"/>
<evidence type="ECO:0000313" key="2">
    <source>
        <dbReference type="EMBL" id="MBS4538227.1"/>
    </source>
</evidence>
<keyword evidence="1" id="KW-0472">Membrane</keyword>
<reference evidence="2" key="1">
    <citation type="submission" date="2019-12" db="EMBL/GenBank/DDBJ databases">
        <title>Clostridiaceae gen. nov. sp. nov., isolated from sediment in Xinjiang, China.</title>
        <authorList>
            <person name="Zhang R."/>
        </authorList>
    </citation>
    <scope>NUCLEOTIDE SEQUENCE</scope>
    <source>
        <strain evidence="2">D2Q-11</strain>
    </source>
</reference>
<name>A0A942UZ29_9FIRM</name>
<dbReference type="Proteomes" id="UP000724672">
    <property type="component" value="Unassembled WGS sequence"/>
</dbReference>